<protein>
    <submittedName>
        <fullName evidence="1">Uncharacterized protein</fullName>
    </submittedName>
</protein>
<dbReference type="EMBL" id="GBRH01255841">
    <property type="protein sequence ID" value="JAD42054.1"/>
    <property type="molecule type" value="Transcribed_RNA"/>
</dbReference>
<accession>A0A0A8ZRN7</accession>
<name>A0A0A8ZRN7_ARUDO</name>
<reference evidence="1" key="2">
    <citation type="journal article" date="2015" name="Data Brief">
        <title>Shoot transcriptome of the giant reed, Arundo donax.</title>
        <authorList>
            <person name="Barrero R.A."/>
            <person name="Guerrero F.D."/>
            <person name="Moolhuijzen P."/>
            <person name="Goolsby J.A."/>
            <person name="Tidwell J."/>
            <person name="Bellgard S.E."/>
            <person name="Bellgard M.I."/>
        </authorList>
    </citation>
    <scope>NUCLEOTIDE SEQUENCE</scope>
    <source>
        <tissue evidence="1">Shoot tissue taken approximately 20 cm above the soil surface</tissue>
    </source>
</reference>
<proteinExistence type="predicted"/>
<organism evidence="1">
    <name type="scientific">Arundo donax</name>
    <name type="common">Giant reed</name>
    <name type="synonym">Donax arundinaceus</name>
    <dbReference type="NCBI Taxonomy" id="35708"/>
    <lineage>
        <taxon>Eukaryota</taxon>
        <taxon>Viridiplantae</taxon>
        <taxon>Streptophyta</taxon>
        <taxon>Embryophyta</taxon>
        <taxon>Tracheophyta</taxon>
        <taxon>Spermatophyta</taxon>
        <taxon>Magnoliopsida</taxon>
        <taxon>Liliopsida</taxon>
        <taxon>Poales</taxon>
        <taxon>Poaceae</taxon>
        <taxon>PACMAD clade</taxon>
        <taxon>Arundinoideae</taxon>
        <taxon>Arundineae</taxon>
        <taxon>Arundo</taxon>
    </lineage>
</organism>
<dbReference type="AlphaFoldDB" id="A0A0A8ZRN7"/>
<reference evidence="1" key="1">
    <citation type="submission" date="2014-09" db="EMBL/GenBank/DDBJ databases">
        <authorList>
            <person name="Magalhaes I.L.F."/>
            <person name="Oliveira U."/>
            <person name="Santos F.R."/>
            <person name="Vidigal T.H.D.A."/>
            <person name="Brescovit A.D."/>
            <person name="Santos A.J."/>
        </authorList>
    </citation>
    <scope>NUCLEOTIDE SEQUENCE</scope>
    <source>
        <tissue evidence="1">Shoot tissue taken approximately 20 cm above the soil surface</tissue>
    </source>
</reference>
<evidence type="ECO:0000313" key="1">
    <source>
        <dbReference type="EMBL" id="JAD42054.1"/>
    </source>
</evidence>
<sequence>MCPHHHQNQHFSGSISPPHYCHSVCCNLRPMIEAPHLAAHRRCGHSNQKGPYGHHCQ</sequence>